<evidence type="ECO:0000313" key="2">
    <source>
        <dbReference type="Proteomes" id="UP000054007"/>
    </source>
</evidence>
<dbReference type="EMBL" id="KN880499">
    <property type="protein sequence ID" value="KIY68587.1"/>
    <property type="molecule type" value="Genomic_DNA"/>
</dbReference>
<name>A0A0D7BDG9_9AGAR</name>
<sequence length="377" mass="42137">MPYLTRGVQKKVTARYSALPDELRHKIMKTAIQSLEQDLTKELLYGLRKGTLSSAMYEYALAFKLDMFRQHVLDRVAIEDGTLYTFFLQSVREKPGVALGLTCLTLRGHGLHGQFDWTSFVEARKRIRRLTSLSLIDLDVGETDAIAVAQGLKTICYERCTLTTGVLTVAMTIVPSVRAKHNTYLNTHITLTQYLHKQSIRLIANSDSESSLYATILSYIHSVSSLVVRGVKAGWQLGGGWDGVQAMLCAYGLPRQIGSTSTMRHITLGGSDTVMHHLITLIPRGYDKKITIGIDVGFGTAPEMLAPIWQALNQLSHASVRVKFNVGGRTPGQIEMENQNDYIPLLRTSNRQGDMLLCPDANIQVYRTMMPLEYRNE</sequence>
<accession>A0A0D7BDG9</accession>
<gene>
    <name evidence="1" type="ORF">CYLTODRAFT_253424</name>
</gene>
<protein>
    <submittedName>
        <fullName evidence="1">Uncharacterized protein</fullName>
    </submittedName>
</protein>
<proteinExistence type="predicted"/>
<evidence type="ECO:0000313" key="1">
    <source>
        <dbReference type="EMBL" id="KIY68587.1"/>
    </source>
</evidence>
<dbReference type="Proteomes" id="UP000054007">
    <property type="component" value="Unassembled WGS sequence"/>
</dbReference>
<reference evidence="1 2" key="1">
    <citation type="journal article" date="2015" name="Fungal Genet. Biol.">
        <title>Evolution of novel wood decay mechanisms in Agaricales revealed by the genome sequences of Fistulina hepatica and Cylindrobasidium torrendii.</title>
        <authorList>
            <person name="Floudas D."/>
            <person name="Held B.W."/>
            <person name="Riley R."/>
            <person name="Nagy L.G."/>
            <person name="Koehler G."/>
            <person name="Ransdell A.S."/>
            <person name="Younus H."/>
            <person name="Chow J."/>
            <person name="Chiniquy J."/>
            <person name="Lipzen A."/>
            <person name="Tritt A."/>
            <person name="Sun H."/>
            <person name="Haridas S."/>
            <person name="LaButti K."/>
            <person name="Ohm R.A."/>
            <person name="Kues U."/>
            <person name="Blanchette R.A."/>
            <person name="Grigoriev I.V."/>
            <person name="Minto R.E."/>
            <person name="Hibbett D.S."/>
        </authorList>
    </citation>
    <scope>NUCLEOTIDE SEQUENCE [LARGE SCALE GENOMIC DNA]</scope>
    <source>
        <strain evidence="1 2">FP15055 ss-10</strain>
    </source>
</reference>
<organism evidence="1 2">
    <name type="scientific">Cylindrobasidium torrendii FP15055 ss-10</name>
    <dbReference type="NCBI Taxonomy" id="1314674"/>
    <lineage>
        <taxon>Eukaryota</taxon>
        <taxon>Fungi</taxon>
        <taxon>Dikarya</taxon>
        <taxon>Basidiomycota</taxon>
        <taxon>Agaricomycotina</taxon>
        <taxon>Agaricomycetes</taxon>
        <taxon>Agaricomycetidae</taxon>
        <taxon>Agaricales</taxon>
        <taxon>Marasmiineae</taxon>
        <taxon>Physalacriaceae</taxon>
        <taxon>Cylindrobasidium</taxon>
    </lineage>
</organism>
<dbReference type="AlphaFoldDB" id="A0A0D7BDG9"/>
<keyword evidence="2" id="KW-1185">Reference proteome</keyword>